<evidence type="ECO:0008006" key="4">
    <source>
        <dbReference type="Google" id="ProtNLM"/>
    </source>
</evidence>
<gene>
    <name evidence="2" type="ORF">TOT_020000679</name>
</gene>
<protein>
    <recommendedName>
        <fullName evidence="4">SfiI-subtelomeric related protein family member</fullName>
    </recommendedName>
</protein>
<feature type="signal peptide" evidence="1">
    <location>
        <begin position="1"/>
        <end position="24"/>
    </location>
</feature>
<dbReference type="AlphaFoldDB" id="J4C8A0"/>
<evidence type="ECO:0000313" key="3">
    <source>
        <dbReference type="Proteomes" id="UP000003786"/>
    </source>
</evidence>
<evidence type="ECO:0000313" key="2">
    <source>
        <dbReference type="EMBL" id="BAM40423.1"/>
    </source>
</evidence>
<dbReference type="Proteomes" id="UP000003786">
    <property type="component" value="Chromosome 2"/>
</dbReference>
<accession>J4C8A0</accession>
<evidence type="ECO:0000256" key="1">
    <source>
        <dbReference type="SAM" id="SignalP"/>
    </source>
</evidence>
<reference evidence="2 3" key="1">
    <citation type="journal article" date="2012" name="MBio">
        <title>Comparative genome analysis of three eukaryotic parasites with differing abilities to transform leukocytes reveals key mediators of Theileria-induced leukocyte transformation.</title>
        <authorList>
            <person name="Hayashida K."/>
            <person name="Hara Y."/>
            <person name="Abe T."/>
            <person name="Yamasaki C."/>
            <person name="Toyoda A."/>
            <person name="Kosuge T."/>
            <person name="Suzuki Y."/>
            <person name="Sato Y."/>
            <person name="Kawashima S."/>
            <person name="Katayama T."/>
            <person name="Wakaguri H."/>
            <person name="Inoue N."/>
            <person name="Homma K."/>
            <person name="Tada-Umezaki M."/>
            <person name="Yagi Y."/>
            <person name="Fujii Y."/>
            <person name="Habara T."/>
            <person name="Kanehisa M."/>
            <person name="Watanabe H."/>
            <person name="Ito K."/>
            <person name="Gojobori T."/>
            <person name="Sugawara H."/>
            <person name="Imanishi T."/>
            <person name="Weir W."/>
            <person name="Gardner M."/>
            <person name="Pain A."/>
            <person name="Shiels B."/>
            <person name="Hattori M."/>
            <person name="Nene V."/>
            <person name="Sugimoto C."/>
        </authorList>
    </citation>
    <scope>NUCLEOTIDE SEQUENCE [LARGE SCALE GENOMIC DNA]</scope>
    <source>
        <strain evidence="2 3">Shintoku</strain>
    </source>
</reference>
<dbReference type="EMBL" id="AP011947">
    <property type="protein sequence ID" value="BAM40423.1"/>
    <property type="molecule type" value="Genomic_DNA"/>
</dbReference>
<organism evidence="2 3">
    <name type="scientific">Theileria orientalis strain Shintoku</name>
    <dbReference type="NCBI Taxonomy" id="869250"/>
    <lineage>
        <taxon>Eukaryota</taxon>
        <taxon>Sar</taxon>
        <taxon>Alveolata</taxon>
        <taxon>Apicomplexa</taxon>
        <taxon>Aconoidasida</taxon>
        <taxon>Piroplasmida</taxon>
        <taxon>Theileriidae</taxon>
        <taxon>Theileria</taxon>
    </lineage>
</organism>
<dbReference type="RefSeq" id="XP_009690724.1">
    <property type="nucleotide sequence ID" value="XM_009692429.1"/>
</dbReference>
<sequence length="358" mass="41092">MPSLSFKVILWFFAALSLNVCVASLESITLDLSKPLDSTYIVLKKKDLSNILTHKYTPTNKSQIVRVIDDRSLIWDGTSGDTKCSEVIAHLFDNSSLYLHIKLNDRDLVSDLYFKKEDDVWHAVESSKLPYQYHFDQESYSIHKSSVFDLSSKTNTDLYTVHKSKRNGIVYGTYSPKLGVKVDRVVCGNQVVWGKSSESNLFQITVCYSGNTPIFAELVLDNSQDPETLHFERKGDKWTPISNKSYKLKLDSHDFTLPLFDIKSLDSSRFKMEKYEISGIDTYVYTPVLGTWVHNIGEGNMPIWESKVGDYVDKIWLYSKNGKYVTTNLRIVNSNNGRSINNYKRHKEGWKLTLKDDL</sequence>
<keyword evidence="1" id="KW-0732">Signal</keyword>
<dbReference type="OrthoDB" id="360114at2759"/>
<dbReference type="VEuPathDB" id="PiroplasmaDB:TOT_020000679"/>
<dbReference type="GeneID" id="20714806"/>
<name>J4C8A0_THEOR</name>
<keyword evidence="3" id="KW-1185">Reference proteome</keyword>
<dbReference type="OMA" id="IDSNERQ"/>
<proteinExistence type="predicted"/>
<dbReference type="Pfam" id="PF04385">
    <property type="entry name" value="FAINT"/>
    <property type="match status" value="2"/>
</dbReference>
<dbReference type="eggNOG" id="ENOG502QXEM">
    <property type="taxonomic scope" value="Eukaryota"/>
</dbReference>
<dbReference type="KEGG" id="tot:TOT_020000679"/>
<feature type="chain" id="PRO_5003778614" description="SfiI-subtelomeric related protein family member" evidence="1">
    <location>
        <begin position="25"/>
        <end position="358"/>
    </location>
</feature>
<dbReference type="InterPro" id="IPR007480">
    <property type="entry name" value="DUF529"/>
</dbReference>